<evidence type="ECO:0000256" key="4">
    <source>
        <dbReference type="ARBA" id="ARBA00022475"/>
    </source>
</evidence>
<dbReference type="InterPro" id="IPR031846">
    <property type="entry name" value="Hvcn1"/>
</dbReference>
<sequence length="292" mass="33011">MASESVKGIATAKSQAGDCCSVKDSDDEDDEYLEMLESFSRRAQHNGEEFIPDGAWCFRVRRRLFKILHSFWCNIAIICLALLDAIILVCVLLLEIEALKLSPGHKQDTIQNARFGLECVSISIILIFMIEISLKFFALGPKHFCSHWIEVVDAIVTIISLVVDALVIADHVAHVSHHGEGNSGIIDAFGAAAGLLIVFRMWRIVRILNATLVTMSTGISRKIEKMDKKLITSQRRIYQLEHELTKHCIPLPDEIEQPDAEESHHHLHLKLHLGHHKRPEHETLQSETRDTH</sequence>
<dbReference type="InterPro" id="IPR005821">
    <property type="entry name" value="Ion_trans_dom"/>
</dbReference>
<keyword evidence="6" id="KW-0851">Voltage-gated channel</keyword>
<keyword evidence="11" id="KW-0407">Ion channel</keyword>
<evidence type="ECO:0000256" key="7">
    <source>
        <dbReference type="ARBA" id="ARBA00022989"/>
    </source>
</evidence>
<comment type="caution">
    <text evidence="16">The sequence shown here is derived from an EMBL/GenBank/DDBJ whole genome shotgun (WGS) entry which is preliminary data.</text>
</comment>
<keyword evidence="3" id="KW-0813">Transport</keyword>
<protein>
    <recommendedName>
        <fullName evidence="2">Voltage-gated hydrogen channel 1</fullName>
    </recommendedName>
    <alternativeName>
        <fullName evidence="12">Hydrogen voltage-gated channel 1</fullName>
    </alternativeName>
</protein>
<dbReference type="GO" id="GO:0005886">
    <property type="term" value="C:plasma membrane"/>
    <property type="evidence" value="ECO:0007669"/>
    <property type="project" value="UniProtKB-SubCell"/>
</dbReference>
<evidence type="ECO:0000256" key="6">
    <source>
        <dbReference type="ARBA" id="ARBA00022882"/>
    </source>
</evidence>
<feature type="compositionally biased region" description="Basic and acidic residues" evidence="13">
    <location>
        <begin position="279"/>
        <end position="292"/>
    </location>
</feature>
<dbReference type="Gene3D" id="1.20.120.350">
    <property type="entry name" value="Voltage-gated potassium channels. Chain C"/>
    <property type="match status" value="1"/>
</dbReference>
<dbReference type="Proteomes" id="UP000728185">
    <property type="component" value="Unassembled WGS sequence"/>
</dbReference>
<evidence type="ECO:0000256" key="3">
    <source>
        <dbReference type="ARBA" id="ARBA00022448"/>
    </source>
</evidence>
<evidence type="ECO:0000256" key="1">
    <source>
        <dbReference type="ARBA" id="ARBA00004651"/>
    </source>
</evidence>
<evidence type="ECO:0000256" key="8">
    <source>
        <dbReference type="ARBA" id="ARBA00023054"/>
    </source>
</evidence>
<evidence type="ECO:0000256" key="14">
    <source>
        <dbReference type="SAM" id="Phobius"/>
    </source>
</evidence>
<reference evidence="16" key="1">
    <citation type="submission" date="2019-05" db="EMBL/GenBank/DDBJ databases">
        <title>Annotation for the trematode Fasciolopsis buski.</title>
        <authorList>
            <person name="Choi Y.-J."/>
        </authorList>
    </citation>
    <scope>NUCLEOTIDE SEQUENCE</scope>
    <source>
        <strain evidence="16">HT</strain>
        <tissue evidence="16">Whole worm</tissue>
    </source>
</reference>
<keyword evidence="7 14" id="KW-1133">Transmembrane helix</keyword>
<accession>A0A8E0S284</accession>
<comment type="subcellular location">
    <subcellularLocation>
        <location evidence="1">Cell membrane</location>
        <topology evidence="1">Multi-pass membrane protein</topology>
    </subcellularLocation>
</comment>
<evidence type="ECO:0000256" key="13">
    <source>
        <dbReference type="SAM" id="MobiDB-lite"/>
    </source>
</evidence>
<dbReference type="InterPro" id="IPR027359">
    <property type="entry name" value="Volt_channel_dom_sf"/>
</dbReference>
<dbReference type="OrthoDB" id="427456at2759"/>
<gene>
    <name evidence="16" type="ORF">FBUS_06159</name>
</gene>
<name>A0A8E0S284_9TREM</name>
<dbReference type="EMBL" id="LUCM01000953">
    <property type="protein sequence ID" value="KAA0199735.1"/>
    <property type="molecule type" value="Genomic_DNA"/>
</dbReference>
<organism evidence="16 17">
    <name type="scientific">Fasciolopsis buskii</name>
    <dbReference type="NCBI Taxonomy" id="27845"/>
    <lineage>
        <taxon>Eukaryota</taxon>
        <taxon>Metazoa</taxon>
        <taxon>Spiralia</taxon>
        <taxon>Lophotrochozoa</taxon>
        <taxon>Platyhelminthes</taxon>
        <taxon>Trematoda</taxon>
        <taxon>Digenea</taxon>
        <taxon>Plagiorchiida</taxon>
        <taxon>Echinostomata</taxon>
        <taxon>Echinostomatoidea</taxon>
        <taxon>Fasciolidae</taxon>
        <taxon>Fasciolopsis</taxon>
    </lineage>
</organism>
<feature type="transmembrane region" description="Helical" evidence="14">
    <location>
        <begin position="114"/>
        <end position="139"/>
    </location>
</feature>
<keyword evidence="5 14" id="KW-0812">Transmembrane</keyword>
<keyword evidence="10 14" id="KW-0472">Membrane</keyword>
<feature type="compositionally biased region" description="Basic residues" evidence="13">
    <location>
        <begin position="265"/>
        <end position="278"/>
    </location>
</feature>
<feature type="domain" description="Ion transport" evidence="15">
    <location>
        <begin position="71"/>
        <end position="210"/>
    </location>
</feature>
<dbReference type="Pfam" id="PF00520">
    <property type="entry name" value="Ion_trans"/>
    <property type="match status" value="1"/>
</dbReference>
<evidence type="ECO:0000256" key="9">
    <source>
        <dbReference type="ARBA" id="ARBA00023065"/>
    </source>
</evidence>
<feature type="transmembrane region" description="Helical" evidence="14">
    <location>
        <begin position="181"/>
        <end position="199"/>
    </location>
</feature>
<evidence type="ECO:0000313" key="16">
    <source>
        <dbReference type="EMBL" id="KAA0199735.1"/>
    </source>
</evidence>
<dbReference type="PANTHER" id="PTHR46480:SF1">
    <property type="entry name" value="VOLTAGE-GATED HYDROGEN CHANNEL 1"/>
    <property type="match status" value="1"/>
</dbReference>
<evidence type="ECO:0000256" key="12">
    <source>
        <dbReference type="ARBA" id="ARBA00031989"/>
    </source>
</evidence>
<feature type="transmembrane region" description="Helical" evidence="14">
    <location>
        <begin position="71"/>
        <end position="94"/>
    </location>
</feature>
<feature type="transmembrane region" description="Helical" evidence="14">
    <location>
        <begin position="151"/>
        <end position="169"/>
    </location>
</feature>
<evidence type="ECO:0000256" key="10">
    <source>
        <dbReference type="ARBA" id="ARBA00023136"/>
    </source>
</evidence>
<feature type="region of interest" description="Disordered" evidence="13">
    <location>
        <begin position="1"/>
        <end position="25"/>
    </location>
</feature>
<keyword evidence="4" id="KW-1003">Cell membrane</keyword>
<evidence type="ECO:0000256" key="5">
    <source>
        <dbReference type="ARBA" id="ARBA00022692"/>
    </source>
</evidence>
<dbReference type="GO" id="GO:0034702">
    <property type="term" value="C:monoatomic ion channel complex"/>
    <property type="evidence" value="ECO:0007669"/>
    <property type="project" value="UniProtKB-KW"/>
</dbReference>
<feature type="region of interest" description="Disordered" evidence="13">
    <location>
        <begin position="259"/>
        <end position="292"/>
    </location>
</feature>
<proteinExistence type="predicted"/>
<keyword evidence="9" id="KW-0406">Ion transport</keyword>
<evidence type="ECO:0000259" key="15">
    <source>
        <dbReference type="Pfam" id="PF00520"/>
    </source>
</evidence>
<keyword evidence="8" id="KW-0175">Coiled coil</keyword>
<keyword evidence="17" id="KW-1185">Reference proteome</keyword>
<dbReference type="AlphaFoldDB" id="A0A8E0S284"/>
<dbReference type="SUPFAM" id="SSF81324">
    <property type="entry name" value="Voltage-gated potassium channels"/>
    <property type="match status" value="1"/>
</dbReference>
<evidence type="ECO:0000313" key="17">
    <source>
        <dbReference type="Proteomes" id="UP000728185"/>
    </source>
</evidence>
<evidence type="ECO:0000256" key="2">
    <source>
        <dbReference type="ARBA" id="ARBA00015897"/>
    </source>
</evidence>
<dbReference type="PANTHER" id="PTHR46480">
    <property type="entry name" value="F20B24.22"/>
    <property type="match status" value="1"/>
</dbReference>
<evidence type="ECO:0000256" key="11">
    <source>
        <dbReference type="ARBA" id="ARBA00023303"/>
    </source>
</evidence>
<dbReference type="GO" id="GO:0030171">
    <property type="term" value="F:voltage-gated proton channel activity"/>
    <property type="evidence" value="ECO:0007669"/>
    <property type="project" value="InterPro"/>
</dbReference>